<feature type="domain" description="Microbial-type PARG catalytic" evidence="2">
    <location>
        <begin position="40"/>
        <end position="136"/>
    </location>
</feature>
<evidence type="ECO:0000256" key="1">
    <source>
        <dbReference type="SAM" id="MobiDB-lite"/>
    </source>
</evidence>
<dbReference type="Proteomes" id="UP000275385">
    <property type="component" value="Unassembled WGS sequence"/>
</dbReference>
<dbReference type="InterPro" id="IPR012664">
    <property type="entry name" value="CHP02452"/>
</dbReference>
<dbReference type="NCBIfam" id="TIGR02452">
    <property type="entry name" value="TIGR02452 family protein"/>
    <property type="match status" value="1"/>
</dbReference>
<dbReference type="PANTHER" id="PTHR35596:SF1">
    <property type="entry name" value="MICROBIAL-TYPE PARG CATALYTIC DOMAIN-CONTAINING PROTEIN"/>
    <property type="match status" value="1"/>
</dbReference>
<protein>
    <recommendedName>
        <fullName evidence="2">Microbial-type PARG catalytic domain-containing protein</fullName>
    </recommendedName>
</protein>
<dbReference type="OrthoDB" id="9985428at2759"/>
<dbReference type="Pfam" id="PF10021">
    <property type="entry name" value="PARG_cat_microb"/>
    <property type="match status" value="1"/>
</dbReference>
<feature type="compositionally biased region" description="Acidic residues" evidence="1">
    <location>
        <begin position="273"/>
        <end position="292"/>
    </location>
</feature>
<feature type="compositionally biased region" description="Low complexity" evidence="1">
    <location>
        <begin position="39"/>
        <end position="49"/>
    </location>
</feature>
<evidence type="ECO:0000259" key="2">
    <source>
        <dbReference type="Pfam" id="PF10021"/>
    </source>
</evidence>
<dbReference type="InterPro" id="IPR019261">
    <property type="entry name" value="PARG_cat_microbial"/>
</dbReference>
<reference evidence="3 4" key="1">
    <citation type="submission" date="2018-08" db="EMBL/GenBank/DDBJ databases">
        <title>Draft genome of the lignicolous fungus Coniochaeta pulveracea.</title>
        <authorList>
            <person name="Borstlap C.J."/>
            <person name="De Witt R.N."/>
            <person name="Botha A."/>
            <person name="Volschenk H."/>
        </authorList>
    </citation>
    <scope>NUCLEOTIDE SEQUENCE [LARGE SCALE GENOMIC DNA]</scope>
    <source>
        <strain evidence="3 4">CAB683</strain>
    </source>
</reference>
<name>A0A420YL59_9PEZI</name>
<gene>
    <name evidence="3" type="ORF">DL546_008436</name>
</gene>
<sequence length="302" mass="33646">MWRNVIIREVPALLKSNARARRGVEAAELIIDPPPPSSPSKNASSPSPSISLWQTDVLSAAHRLTSPKPETPHHHPKVAILNMASPLRPGGGILQGSTGQEEWICARTTLYASLREEFYRLPEVGAIYTPDVLVFRKWDEAATELPKKEWFYVDVVSAGMLRFPDLDQEEGEGEGEGRYAEEKDREMVVKKMRAVMRILRQKGVEKVVLGAWGVGAYGNPVGEVATAWKRVLVGKKGKGREAWEGLEIVFAMKDGRTAERFAEEFGEGLVVEEFEGEGEEEEEDSEADEEEEKVLPRYGPGF</sequence>
<organism evidence="3 4">
    <name type="scientific">Coniochaeta pulveracea</name>
    <dbReference type="NCBI Taxonomy" id="177199"/>
    <lineage>
        <taxon>Eukaryota</taxon>
        <taxon>Fungi</taxon>
        <taxon>Dikarya</taxon>
        <taxon>Ascomycota</taxon>
        <taxon>Pezizomycotina</taxon>
        <taxon>Sordariomycetes</taxon>
        <taxon>Sordariomycetidae</taxon>
        <taxon>Coniochaetales</taxon>
        <taxon>Coniochaetaceae</taxon>
        <taxon>Coniochaeta</taxon>
    </lineage>
</organism>
<dbReference type="AlphaFoldDB" id="A0A420YL59"/>
<keyword evidence="4" id="KW-1185">Reference proteome</keyword>
<dbReference type="Gene3D" id="3.40.220.10">
    <property type="entry name" value="Leucine Aminopeptidase, subunit E, domain 1"/>
    <property type="match status" value="1"/>
</dbReference>
<dbReference type="EMBL" id="QVQW01000004">
    <property type="protein sequence ID" value="RKU48591.1"/>
    <property type="molecule type" value="Genomic_DNA"/>
</dbReference>
<feature type="region of interest" description="Disordered" evidence="1">
    <location>
        <begin position="28"/>
        <end position="49"/>
    </location>
</feature>
<proteinExistence type="predicted"/>
<accession>A0A420YL59</accession>
<dbReference type="PANTHER" id="PTHR35596">
    <property type="entry name" value="DUF2263 DOMAIN-CONTAINING PROTEIN"/>
    <property type="match status" value="1"/>
</dbReference>
<evidence type="ECO:0000313" key="3">
    <source>
        <dbReference type="EMBL" id="RKU48591.1"/>
    </source>
</evidence>
<dbReference type="InterPro" id="IPR043472">
    <property type="entry name" value="Macro_dom-like"/>
</dbReference>
<comment type="caution">
    <text evidence="3">The sequence shown here is derived from an EMBL/GenBank/DDBJ whole genome shotgun (WGS) entry which is preliminary data.</text>
</comment>
<dbReference type="STRING" id="177199.A0A420YL59"/>
<evidence type="ECO:0000313" key="4">
    <source>
        <dbReference type="Proteomes" id="UP000275385"/>
    </source>
</evidence>
<feature type="region of interest" description="Disordered" evidence="1">
    <location>
        <begin position="273"/>
        <end position="302"/>
    </location>
</feature>
<dbReference type="SUPFAM" id="SSF52949">
    <property type="entry name" value="Macro domain-like"/>
    <property type="match status" value="1"/>
</dbReference>